<dbReference type="PANTHER" id="PTHR34047:SF8">
    <property type="entry name" value="PROTEIN YKFC"/>
    <property type="match status" value="1"/>
</dbReference>
<reference evidence="2" key="1">
    <citation type="journal article" date="2018" name="J. Appl. Phycol.">
        <title>Intrageneric chloroplast genome comparison in the genus Euglena (Phylum: Euglenophyta) with annotated chloroplast genomes of Euglena hiemalis and Euglena clara.</title>
        <authorList>
            <person name="Ellala Hewadikaramge M."/>
            <person name="Linton E."/>
        </authorList>
    </citation>
    <scope>NUCLEOTIDE SEQUENCE</scope>
    <source>
        <strain evidence="2">SAG 25.98</strain>
    </source>
</reference>
<keyword evidence="2" id="KW-0150">Chloroplast</keyword>
<dbReference type="EMBL" id="MF630936">
    <property type="protein sequence ID" value="AXA45468.1"/>
    <property type="molecule type" value="Genomic_DNA"/>
</dbReference>
<dbReference type="AlphaFoldDB" id="A0A2Z4YXA1"/>
<evidence type="ECO:0000313" key="2">
    <source>
        <dbReference type="EMBL" id="AXA45468.1"/>
    </source>
</evidence>
<dbReference type="RefSeq" id="YP_009503347.1">
    <property type="nucleotide sequence ID" value="NC_038187.1"/>
</dbReference>
<dbReference type="PANTHER" id="PTHR34047">
    <property type="entry name" value="NUCLEAR INTRON MATURASE 1, MITOCHONDRIAL-RELATED"/>
    <property type="match status" value="1"/>
</dbReference>
<organism evidence="2">
    <name type="scientific">Euglena clara</name>
    <dbReference type="NCBI Taxonomy" id="215708"/>
    <lineage>
        <taxon>Eukaryota</taxon>
        <taxon>Discoba</taxon>
        <taxon>Euglenozoa</taxon>
        <taxon>Euglenida</taxon>
        <taxon>Spirocuta</taxon>
        <taxon>Euglenophyceae</taxon>
        <taxon>Euglenales</taxon>
        <taxon>Euglenaceae</taxon>
        <taxon>Euglena</taxon>
    </lineage>
</organism>
<dbReference type="GeneID" id="37542329"/>
<keyword evidence="2" id="KW-0934">Plastid</keyword>
<protein>
    <submittedName>
        <fullName evidence="2">Ycf13</fullName>
    </submittedName>
</protein>
<dbReference type="Pfam" id="PF13655">
    <property type="entry name" value="RVT_N"/>
    <property type="match status" value="1"/>
</dbReference>
<dbReference type="InterPro" id="IPR051083">
    <property type="entry name" value="GrpII_Intron_Splice-Mob/Def"/>
</dbReference>
<dbReference type="InterPro" id="IPR025960">
    <property type="entry name" value="RVT_N"/>
</dbReference>
<accession>A0A2Z4YXA1</accession>
<name>A0A2Z4YXA1_9EUGL</name>
<geneLocation type="chloroplast" evidence="2"/>
<gene>
    <name evidence="2" type="primary">ycf13</name>
</gene>
<evidence type="ECO:0000259" key="1">
    <source>
        <dbReference type="Pfam" id="PF13655"/>
    </source>
</evidence>
<feature type="domain" description="Reverse transcriptase N-terminal" evidence="1">
    <location>
        <begin position="22"/>
        <end position="92"/>
    </location>
</feature>
<proteinExistence type="predicted"/>
<sequence length="459" mass="54497">MKFFINLLFIDLNLLGLEKSLKILYRLQKHLFKSVYVLDRKNSLKIQKLILQSSYSRLFVIREVTQINSERRIPGVDGKTTLTFLERFELNEYLRKNMLNWFPQSFKQYFFINDNKTGYKMKVFTISDRAWQNLIKLALEPAHEAVFHPSNFGFRCVTSVFEIQNVFSLRIGQIYFASQKRILKIKLSHLFETFNINFLIKKLIAPRGIKLGLFRLLKKGLSLGYVDQVDISTNLICLLSNILLTDFESLHECLHCGNDIVFFLNPVDDEKVLVQRIRLFLSSRGLYLDKLSIEVFPAFIGFNFLDWIFKFNNDLLCSLPSDFNYRIFVNRVKHILNNSNYGSVVKVNKVYPIIKQWRLLNRFCLLKNSRYTLFFLKKRAFKTFNKESKQDFYSSKRLLDKCFYLLEFNEKHLNSIKINLARSIFKHTIFCVKPHIINRKNFFVDNCFCIHCGMKIFEC</sequence>